<evidence type="ECO:0000256" key="1">
    <source>
        <dbReference type="ARBA" id="ARBA00022679"/>
    </source>
</evidence>
<evidence type="ECO:0000313" key="2">
    <source>
        <dbReference type="EMBL" id="MCQ8117280.1"/>
    </source>
</evidence>
<comment type="caution">
    <text evidence="2">The sequence shown here is derived from an EMBL/GenBank/DDBJ whole genome shotgun (WGS) entry which is preliminary data.</text>
</comment>
<keyword evidence="3" id="KW-1185">Reference proteome</keyword>
<gene>
    <name evidence="2" type="ORF">NP589_07575</name>
</gene>
<dbReference type="SUPFAM" id="SSF53756">
    <property type="entry name" value="UDP-Glycosyltransferase/glycogen phosphorylase"/>
    <property type="match status" value="1"/>
</dbReference>
<dbReference type="Gene3D" id="3.40.50.2000">
    <property type="entry name" value="Glycogen Phosphorylase B"/>
    <property type="match status" value="2"/>
</dbReference>
<organism evidence="2 3">
    <name type="scientific">Methylomonas rosea</name>
    <dbReference type="NCBI Taxonomy" id="2952227"/>
    <lineage>
        <taxon>Bacteria</taxon>
        <taxon>Pseudomonadati</taxon>
        <taxon>Pseudomonadota</taxon>
        <taxon>Gammaproteobacteria</taxon>
        <taxon>Methylococcales</taxon>
        <taxon>Methylococcaceae</taxon>
        <taxon>Methylomonas</taxon>
    </lineage>
</organism>
<protein>
    <submittedName>
        <fullName evidence="2">Glycosyltransferase family 4 protein</fullName>
    </submittedName>
</protein>
<reference evidence="2 3" key="1">
    <citation type="submission" date="2022-07" db="EMBL/GenBank/DDBJ databases">
        <title>Methylomonas rivi sp. nov., Methylomonas rosea sp. nov., Methylomonas aureus sp. nov. and Methylomonas subterranea sp. nov., four novel methanotrophs isolated from a freshwater creek and the deep terrestrial subsurface.</title>
        <authorList>
            <person name="Abin C."/>
            <person name="Sankaranarayanan K."/>
            <person name="Garner C."/>
            <person name="Sindelar R."/>
            <person name="Kotary K."/>
            <person name="Garner R."/>
            <person name="Barclay S."/>
            <person name="Lawson P."/>
            <person name="Krumholz L."/>
        </authorList>
    </citation>
    <scope>NUCLEOTIDE SEQUENCE [LARGE SCALE GENOMIC DNA]</scope>
    <source>
        <strain evidence="2 3">WSC-7</strain>
    </source>
</reference>
<proteinExistence type="predicted"/>
<dbReference type="PANTHER" id="PTHR46401:SF2">
    <property type="entry name" value="GLYCOSYLTRANSFERASE WBBK-RELATED"/>
    <property type="match status" value="1"/>
</dbReference>
<dbReference type="PANTHER" id="PTHR46401">
    <property type="entry name" value="GLYCOSYLTRANSFERASE WBBK-RELATED"/>
    <property type="match status" value="1"/>
</dbReference>
<dbReference type="Pfam" id="PF13692">
    <property type="entry name" value="Glyco_trans_1_4"/>
    <property type="match status" value="1"/>
</dbReference>
<name>A0ABT1TR84_9GAMM</name>
<accession>A0ABT1TR84</accession>
<dbReference type="Proteomes" id="UP001524570">
    <property type="component" value="Unassembled WGS sequence"/>
</dbReference>
<dbReference type="CDD" id="cd03801">
    <property type="entry name" value="GT4_PimA-like"/>
    <property type="match status" value="1"/>
</dbReference>
<sequence length="399" mass="45897">MKILIVSDWYSESMGYSENFLPMAFGKLNQEVHLVTSNLQVYATSPHYNKVYKGKLGNSQTKTGVFKNLYFTLHRNYSEVSRYGIHIIGLEEKIEQLNPDVIYCFEINLLTTALLARLKLKYNYFLFCESRMHSSVFSPPSNLIGKVKFWIKNRHFWLENVIDNVDRFYPIAPDVYFNITNYFRVPSEKCKLTSLSVETGIFNSVRNEVAVTQFRENLGFGYADIVCVYTGRFTADKAPLILGQAIDYLHEIGYVFIKGLFVGGGDADYQSQLQICKGCITLPFVEPKDLPNIYHSSDIGVWPLQESTSQLDAMACGLPIIVNDTVEDVDRFEGNGMRFKKNDFKDLAKKILLLVEKEQRIKMGTIGANRIEQKYSWEVFAQQRLVEFFDFVNNKCTLL</sequence>
<keyword evidence="1" id="KW-0808">Transferase</keyword>
<dbReference type="EMBL" id="JANIBL010000018">
    <property type="protein sequence ID" value="MCQ8117280.1"/>
    <property type="molecule type" value="Genomic_DNA"/>
</dbReference>
<dbReference type="RefSeq" id="WP_256606429.1">
    <property type="nucleotide sequence ID" value="NZ_JANIBL010000018.1"/>
</dbReference>
<evidence type="ECO:0000313" key="3">
    <source>
        <dbReference type="Proteomes" id="UP001524570"/>
    </source>
</evidence>